<dbReference type="PANTHER" id="PTHR43065:SF42">
    <property type="entry name" value="TWO-COMPONENT SENSOR PPRA"/>
    <property type="match status" value="1"/>
</dbReference>
<evidence type="ECO:0000256" key="4">
    <source>
        <dbReference type="PROSITE-ProRule" id="PRU00169"/>
    </source>
</evidence>
<dbReference type="PRINTS" id="PR00344">
    <property type="entry name" value="BCTRLSENSOR"/>
</dbReference>
<evidence type="ECO:0000256" key="1">
    <source>
        <dbReference type="ARBA" id="ARBA00000085"/>
    </source>
</evidence>
<feature type="domain" description="Response regulatory" evidence="6">
    <location>
        <begin position="484"/>
        <end position="600"/>
    </location>
</feature>
<dbReference type="Pfam" id="PF00512">
    <property type="entry name" value="HisKA"/>
    <property type="match status" value="1"/>
</dbReference>
<dbReference type="SUPFAM" id="SSF52172">
    <property type="entry name" value="CheY-like"/>
    <property type="match status" value="1"/>
</dbReference>
<sequence>MLFEDNRPQDFIYLDVNSAFEKLTGLKNVVGKKITEVIPGIRESHPELFEIYGRVSLTGHPEEFEVYLESLGFWFSISAYSTEKACFVAVFDNITERKRAEEEHARLSRAVEQAAESIMITDPDGTIIYVNPAFEWVTGYSREEVVGQNPRLLKSGRQDAAFYREMWNTLTRGEVWTGRFINRRKDGTLFEEEAVISPIRNGDGKVVNYVAAKRDVTQEVALEAQLRQAQKMEAVGTLAGGIAHDFNNLLTTIIGFAQLALMEEGVSPLVREYIARIPEQGKRAAQLISQLLTFSRKAITEKQPMSLTPLVKETVKMLERTLPENVAIQLNAPGEVAQVNADPTQMQQVIMNLCINASHAMPCGGEMTVRIEDVTLDEAYCRKYVYARPGRHVCLSVRDTGMGMTPEVQARIFEPFFTTKGVGEGTGLGLAVVYGIVKGHEGHTNVYSEVGKGSEFKVYLPAMNVGTTLVVAPEKESSPGGMETLLLVEDDPTVLATGRAMLERLGYTVLTAADGEEALGVYRARRGEVALVLTDMVMPRMGGEELYEALVEVEPGVKVALMSGYSLKQDLSDLWAKGLKGFVQKPLDLYQLGKVVRQALDE</sequence>
<dbReference type="InterPro" id="IPR000700">
    <property type="entry name" value="PAS-assoc_C"/>
</dbReference>
<dbReference type="AlphaFoldDB" id="A0A1F6C7S7"/>
<dbReference type="SMART" id="SM00448">
    <property type="entry name" value="REC"/>
    <property type="match status" value="1"/>
</dbReference>
<protein>
    <recommendedName>
        <fullName evidence="2">histidine kinase</fullName>
        <ecNumber evidence="2">2.7.13.3</ecNumber>
    </recommendedName>
</protein>
<evidence type="ECO:0000313" key="9">
    <source>
        <dbReference type="EMBL" id="OGG45199.1"/>
    </source>
</evidence>
<dbReference type="InterPro" id="IPR036890">
    <property type="entry name" value="HATPase_C_sf"/>
</dbReference>
<dbReference type="SMART" id="SM00091">
    <property type="entry name" value="PAS"/>
    <property type="match status" value="1"/>
</dbReference>
<feature type="domain" description="PAC" evidence="8">
    <location>
        <begin position="174"/>
        <end position="228"/>
    </location>
</feature>
<keyword evidence="3 4" id="KW-0597">Phosphoprotein</keyword>
<evidence type="ECO:0000313" key="10">
    <source>
        <dbReference type="Proteomes" id="UP000178606"/>
    </source>
</evidence>
<reference evidence="9 10" key="1">
    <citation type="journal article" date="2016" name="Nat. Commun.">
        <title>Thousands of microbial genomes shed light on interconnected biogeochemical processes in an aquifer system.</title>
        <authorList>
            <person name="Anantharaman K."/>
            <person name="Brown C.T."/>
            <person name="Hug L.A."/>
            <person name="Sharon I."/>
            <person name="Castelle C.J."/>
            <person name="Probst A.J."/>
            <person name="Thomas B.C."/>
            <person name="Singh A."/>
            <person name="Wilkins M.J."/>
            <person name="Karaoz U."/>
            <person name="Brodie E.L."/>
            <person name="Williams K.H."/>
            <person name="Hubbard S.S."/>
            <person name="Banfield J.F."/>
        </authorList>
    </citation>
    <scope>NUCLEOTIDE SEQUENCE [LARGE SCALE GENOMIC DNA]</scope>
    <source>
        <strain evidence="10">RIFCSPLOWO2_12_FULL_64_10</strain>
    </source>
</reference>
<dbReference type="SUPFAM" id="SSF55874">
    <property type="entry name" value="ATPase domain of HSP90 chaperone/DNA topoisomerase II/histidine kinase"/>
    <property type="match status" value="1"/>
</dbReference>
<dbReference type="Gene3D" id="3.40.50.2300">
    <property type="match status" value="1"/>
</dbReference>
<dbReference type="InterPro" id="IPR003661">
    <property type="entry name" value="HisK_dim/P_dom"/>
</dbReference>
<dbReference type="InterPro" id="IPR004358">
    <property type="entry name" value="Sig_transdc_His_kin-like_C"/>
</dbReference>
<dbReference type="InterPro" id="IPR001789">
    <property type="entry name" value="Sig_transdc_resp-reg_receiver"/>
</dbReference>
<evidence type="ECO:0000256" key="3">
    <source>
        <dbReference type="ARBA" id="ARBA00022553"/>
    </source>
</evidence>
<dbReference type="Gene3D" id="3.30.565.10">
    <property type="entry name" value="Histidine kinase-like ATPase, C-terminal domain"/>
    <property type="match status" value="1"/>
</dbReference>
<dbReference type="PROSITE" id="PS50110">
    <property type="entry name" value="RESPONSE_REGULATORY"/>
    <property type="match status" value="1"/>
</dbReference>
<dbReference type="PROSITE" id="PS50109">
    <property type="entry name" value="HIS_KIN"/>
    <property type="match status" value="1"/>
</dbReference>
<feature type="domain" description="PAS" evidence="7">
    <location>
        <begin position="103"/>
        <end position="149"/>
    </location>
</feature>
<dbReference type="PANTHER" id="PTHR43065">
    <property type="entry name" value="SENSOR HISTIDINE KINASE"/>
    <property type="match status" value="1"/>
</dbReference>
<dbReference type="InterPro" id="IPR005467">
    <property type="entry name" value="His_kinase_dom"/>
</dbReference>
<dbReference type="CDD" id="cd00156">
    <property type="entry name" value="REC"/>
    <property type="match status" value="1"/>
</dbReference>
<organism evidence="9 10">
    <name type="scientific">Handelsmanbacteria sp. (strain RIFCSPLOWO2_12_FULL_64_10)</name>
    <dbReference type="NCBI Taxonomy" id="1817868"/>
    <lineage>
        <taxon>Bacteria</taxon>
        <taxon>Candidatus Handelsmaniibacteriota</taxon>
    </lineage>
</organism>
<dbReference type="PROSITE" id="PS50112">
    <property type="entry name" value="PAS"/>
    <property type="match status" value="1"/>
</dbReference>
<dbReference type="PROSITE" id="PS50113">
    <property type="entry name" value="PAC"/>
    <property type="match status" value="1"/>
</dbReference>
<dbReference type="SMART" id="SM00388">
    <property type="entry name" value="HisKA"/>
    <property type="match status" value="1"/>
</dbReference>
<dbReference type="CDD" id="cd00130">
    <property type="entry name" value="PAS"/>
    <property type="match status" value="2"/>
</dbReference>
<dbReference type="CDD" id="cd00082">
    <property type="entry name" value="HisKA"/>
    <property type="match status" value="1"/>
</dbReference>
<dbReference type="Gene3D" id="1.10.287.130">
    <property type="match status" value="1"/>
</dbReference>
<dbReference type="SUPFAM" id="SSF55785">
    <property type="entry name" value="PYP-like sensor domain (PAS domain)"/>
    <property type="match status" value="2"/>
</dbReference>
<dbReference type="Pfam" id="PF13426">
    <property type="entry name" value="PAS_9"/>
    <property type="match status" value="2"/>
</dbReference>
<evidence type="ECO:0000259" key="8">
    <source>
        <dbReference type="PROSITE" id="PS50113"/>
    </source>
</evidence>
<dbReference type="Gene3D" id="3.30.450.20">
    <property type="entry name" value="PAS domain"/>
    <property type="match status" value="2"/>
</dbReference>
<dbReference type="Pfam" id="PF00072">
    <property type="entry name" value="Response_reg"/>
    <property type="match status" value="1"/>
</dbReference>
<dbReference type="EMBL" id="MFKF01000384">
    <property type="protein sequence ID" value="OGG45199.1"/>
    <property type="molecule type" value="Genomic_DNA"/>
</dbReference>
<accession>A0A1F6C7S7</accession>
<evidence type="ECO:0000256" key="2">
    <source>
        <dbReference type="ARBA" id="ARBA00012438"/>
    </source>
</evidence>
<name>A0A1F6C7S7_HANXR</name>
<proteinExistence type="predicted"/>
<dbReference type="InterPro" id="IPR036097">
    <property type="entry name" value="HisK_dim/P_sf"/>
</dbReference>
<dbReference type="SMART" id="SM00086">
    <property type="entry name" value="PAC"/>
    <property type="match status" value="1"/>
</dbReference>
<dbReference type="Proteomes" id="UP000178606">
    <property type="component" value="Unassembled WGS sequence"/>
</dbReference>
<dbReference type="EC" id="2.7.13.3" evidence="2"/>
<dbReference type="GO" id="GO:0000155">
    <property type="term" value="F:phosphorelay sensor kinase activity"/>
    <property type="evidence" value="ECO:0007669"/>
    <property type="project" value="InterPro"/>
</dbReference>
<dbReference type="Pfam" id="PF02518">
    <property type="entry name" value="HATPase_c"/>
    <property type="match status" value="1"/>
</dbReference>
<comment type="catalytic activity">
    <reaction evidence="1">
        <text>ATP + protein L-histidine = ADP + protein N-phospho-L-histidine.</text>
        <dbReference type="EC" id="2.7.13.3"/>
    </reaction>
</comment>
<evidence type="ECO:0000259" key="7">
    <source>
        <dbReference type="PROSITE" id="PS50112"/>
    </source>
</evidence>
<feature type="domain" description="Histidine kinase" evidence="5">
    <location>
        <begin position="241"/>
        <end position="464"/>
    </location>
</feature>
<dbReference type="InterPro" id="IPR001610">
    <property type="entry name" value="PAC"/>
</dbReference>
<evidence type="ECO:0000259" key="6">
    <source>
        <dbReference type="PROSITE" id="PS50110"/>
    </source>
</evidence>
<dbReference type="InterPro" id="IPR035965">
    <property type="entry name" value="PAS-like_dom_sf"/>
</dbReference>
<dbReference type="SUPFAM" id="SSF47384">
    <property type="entry name" value="Homodimeric domain of signal transducing histidine kinase"/>
    <property type="match status" value="1"/>
</dbReference>
<comment type="caution">
    <text evidence="9">The sequence shown here is derived from an EMBL/GenBank/DDBJ whole genome shotgun (WGS) entry which is preliminary data.</text>
</comment>
<evidence type="ECO:0000259" key="5">
    <source>
        <dbReference type="PROSITE" id="PS50109"/>
    </source>
</evidence>
<dbReference type="NCBIfam" id="TIGR00229">
    <property type="entry name" value="sensory_box"/>
    <property type="match status" value="2"/>
</dbReference>
<feature type="modified residue" description="4-aspartylphosphate" evidence="4">
    <location>
        <position position="535"/>
    </location>
</feature>
<dbReference type="InterPro" id="IPR003594">
    <property type="entry name" value="HATPase_dom"/>
</dbReference>
<dbReference type="SMART" id="SM00387">
    <property type="entry name" value="HATPase_c"/>
    <property type="match status" value="1"/>
</dbReference>
<gene>
    <name evidence="9" type="ORF">A3F84_09405</name>
</gene>
<dbReference type="InterPro" id="IPR000014">
    <property type="entry name" value="PAS"/>
</dbReference>
<dbReference type="InterPro" id="IPR011006">
    <property type="entry name" value="CheY-like_superfamily"/>
</dbReference>